<dbReference type="GO" id="GO:0046872">
    <property type="term" value="F:metal ion binding"/>
    <property type="evidence" value="ECO:0007669"/>
    <property type="project" value="UniProtKB-KW"/>
</dbReference>
<dbReference type="InterPro" id="IPR027291">
    <property type="entry name" value="Glyco_hydro_38_N_sf"/>
</dbReference>
<dbReference type="Gene3D" id="3.20.110.10">
    <property type="entry name" value="Glycoside hydrolase 38, N terminal domain"/>
    <property type="match status" value="1"/>
</dbReference>
<dbReference type="GO" id="GO:0004559">
    <property type="term" value="F:alpha-mannosidase activity"/>
    <property type="evidence" value="ECO:0007669"/>
    <property type="project" value="UniProtKB-EC"/>
</dbReference>
<evidence type="ECO:0000256" key="4">
    <source>
        <dbReference type="ARBA" id="ARBA00023295"/>
    </source>
</evidence>
<accession>S0FGY6</accession>
<name>S0FGY6_RUMCE</name>
<dbReference type="InterPro" id="IPR028995">
    <property type="entry name" value="Glyco_hydro_57/38_cen_sf"/>
</dbReference>
<dbReference type="Proteomes" id="UP000014155">
    <property type="component" value="Unassembled WGS sequence"/>
</dbReference>
<gene>
    <name evidence="6" type="ORF">CTER_5360</name>
</gene>
<dbReference type="SUPFAM" id="SSF88688">
    <property type="entry name" value="Families 57/38 glycoside transferase middle domain"/>
    <property type="match status" value="1"/>
</dbReference>
<dbReference type="Pfam" id="PF01074">
    <property type="entry name" value="Glyco_hydro_38N"/>
    <property type="match status" value="1"/>
</dbReference>
<evidence type="ECO:0000256" key="1">
    <source>
        <dbReference type="ARBA" id="ARBA00009792"/>
    </source>
</evidence>
<evidence type="ECO:0000313" key="6">
    <source>
        <dbReference type="EMBL" id="EMS69056.1"/>
    </source>
</evidence>
<dbReference type="Gene3D" id="1.20.1270.50">
    <property type="entry name" value="Glycoside hydrolase family 38, central domain"/>
    <property type="match status" value="1"/>
</dbReference>
<sequence length="939" mass="107927">MDSNKEKGYIVTHTHWDREWRYPLWENRMYLVNLIDELLETLDNNDEYKSFILDGQSVVVEDYLMVRPENMGKIKRYIKEGRISVGPWYTLPDLYPLDGESLIRNLMKGIRYSDELGGHLHIAYESFGWGQISQFPQIYKGFGFDIVIVAKNVSKERAPDSEFIWEGPDGTRILATRLGQFGRANFFMNSYLKIMTGMDYHSEAYKLEWDKAGTIYHQADEQGYFQDYLKLENTEKLHEDMVRDAVQIAWDAVEDTMVKSHRVLMNGSDSTTSQPMLTEIIKKANGIFDDKEFALTTLEEYTEKLKELLDYDRLKIVKGELRDGPAPACSANALMTRPYIKILNKKVQNSLFHIAEPLSVISAMVGGKYDRNFLDIAIKYMLLSHPHDSINGVTQDKTVEDVMYMLNQALEISGVINNTACAEIVKNINTDCFDSKDILLVAVNPSPYSRSEIIKCYLDTPSEYNIWDFEIVDCNGRKMKKQRVSRREGTIPVNDLHSRPLPFYVDRHCLYMETGEVPAGGYKVYKLVPTKNFNRKAVFWAEMRTSEGRDISQSVNTMENEYLKVEIQNNGTINLYDKITNTQYSKLNYFEDTGDCGDYWMYYPPHYNKTFTSLGSQAKIWLEDNGPLSATIAAEIKMKLPAYALRPENEIRGESRRGDEEKELTANVYYTLKYGSRKVDVKLKVENTVEDHRFRVMFDTGINAEYSDAAGHFTVDRRPVSPIKDEFWPEMQTLPQQTFVDLSDGEKGFALLNNCLTEFEAMDNKKGTIALTLFRSVRNIICTEFRSAGIFPHQKGGQCIGTLEYEYSIYPHKGTWENAHIYYEAEKTNVPLKLIQTGKHTGGALPLNHSFYSVEPSSFVMSAFKKAEDRNSYIMRLFNPASERVRGIVNFSAKIKAAYFTDLNEKRIGDVMLLDTNSVILSAVSNKIVTLEMEMEEQI</sequence>
<keyword evidence="7" id="KW-1185">Reference proteome</keyword>
<dbReference type="InterPro" id="IPR041147">
    <property type="entry name" value="GH38_C"/>
</dbReference>
<dbReference type="SMART" id="SM00872">
    <property type="entry name" value="Alpha-mann_mid"/>
    <property type="match status" value="1"/>
</dbReference>
<dbReference type="EC" id="3.2.1.24" evidence="6"/>
<comment type="caution">
    <text evidence="6">The sequence shown here is derived from an EMBL/GenBank/DDBJ whole genome shotgun (WGS) entry which is preliminary data.</text>
</comment>
<dbReference type="PANTHER" id="PTHR46017:SF2">
    <property type="entry name" value="MANNOSYLGLYCERATE HYDROLASE"/>
    <property type="match status" value="1"/>
</dbReference>
<evidence type="ECO:0000259" key="5">
    <source>
        <dbReference type="SMART" id="SM00872"/>
    </source>
</evidence>
<evidence type="ECO:0000313" key="7">
    <source>
        <dbReference type="Proteomes" id="UP000014155"/>
    </source>
</evidence>
<feature type="domain" description="Glycoside hydrolase family 38 central" evidence="5">
    <location>
        <begin position="336"/>
        <end position="406"/>
    </location>
</feature>
<evidence type="ECO:0000256" key="2">
    <source>
        <dbReference type="ARBA" id="ARBA00022723"/>
    </source>
</evidence>
<dbReference type="SUPFAM" id="SSF74650">
    <property type="entry name" value="Galactose mutarotase-like"/>
    <property type="match status" value="1"/>
</dbReference>
<dbReference type="RefSeq" id="WP_004631233.1">
    <property type="nucleotide sequence ID" value="NZ_AORV01000078.1"/>
</dbReference>
<dbReference type="PATRIC" id="fig|1195236.3.peg.5492"/>
<dbReference type="InterPro" id="IPR015341">
    <property type="entry name" value="Glyco_hydro_38_cen"/>
</dbReference>
<dbReference type="InterPro" id="IPR011330">
    <property type="entry name" value="Glyco_hydro/deAcase_b/a-brl"/>
</dbReference>
<dbReference type="InterPro" id="IPR011682">
    <property type="entry name" value="Glyco_hydro_38_C"/>
</dbReference>
<dbReference type="InterPro" id="IPR011013">
    <property type="entry name" value="Gal_mutarotase_sf_dom"/>
</dbReference>
<dbReference type="Pfam" id="PF07748">
    <property type="entry name" value="Glyco_hydro_38C"/>
    <property type="match status" value="1"/>
</dbReference>
<keyword evidence="3 6" id="KW-0378">Hydrolase</keyword>
<dbReference type="eggNOG" id="COG0383">
    <property type="taxonomic scope" value="Bacteria"/>
</dbReference>
<dbReference type="SUPFAM" id="SSF88713">
    <property type="entry name" value="Glycoside hydrolase/deacetylase"/>
    <property type="match status" value="1"/>
</dbReference>
<comment type="similarity">
    <text evidence="1">Belongs to the glycosyl hydrolase 38 family.</text>
</comment>
<evidence type="ECO:0000256" key="3">
    <source>
        <dbReference type="ARBA" id="ARBA00022801"/>
    </source>
</evidence>
<protein>
    <submittedName>
        <fullName evidence="6">Alpha-mannosidase</fullName>
        <ecNumber evidence="6">3.2.1.24</ecNumber>
    </submittedName>
</protein>
<dbReference type="GO" id="GO:0006013">
    <property type="term" value="P:mannose metabolic process"/>
    <property type="evidence" value="ECO:0007669"/>
    <property type="project" value="InterPro"/>
</dbReference>
<reference evidence="6 7" key="1">
    <citation type="journal article" date="2013" name="Genome Announc.">
        <title>Draft Genome Sequence of the Cellulolytic, Mesophilic, Anaerobic Bacterium Clostridium termitidis Strain CT1112 (DSM 5398).</title>
        <authorList>
            <person name="Lal S."/>
            <person name="Ramachandran U."/>
            <person name="Zhang X."/>
            <person name="Munir R."/>
            <person name="Sparling R."/>
            <person name="Levin D.B."/>
        </authorList>
    </citation>
    <scope>NUCLEOTIDE SEQUENCE [LARGE SCALE GENOMIC DNA]</scope>
    <source>
        <strain evidence="6 7">CT1112</strain>
    </source>
</reference>
<dbReference type="PANTHER" id="PTHR46017">
    <property type="entry name" value="ALPHA-MANNOSIDASE 2C1"/>
    <property type="match status" value="1"/>
</dbReference>
<dbReference type="STRING" id="1195236.CTER_5360"/>
<dbReference type="GO" id="GO:0030246">
    <property type="term" value="F:carbohydrate binding"/>
    <property type="evidence" value="ECO:0007669"/>
    <property type="project" value="InterPro"/>
</dbReference>
<proteinExistence type="inferred from homology"/>
<dbReference type="Pfam" id="PF17677">
    <property type="entry name" value="Glyco_hydro38C2"/>
    <property type="match status" value="1"/>
</dbReference>
<dbReference type="EMBL" id="AORV01000078">
    <property type="protein sequence ID" value="EMS69056.1"/>
    <property type="molecule type" value="Genomic_DNA"/>
</dbReference>
<dbReference type="InterPro" id="IPR037094">
    <property type="entry name" value="Glyco_hydro_38_cen_sf"/>
</dbReference>
<dbReference type="Gene3D" id="2.70.98.30">
    <property type="entry name" value="Golgi alpha-mannosidase II, domain 4"/>
    <property type="match status" value="1"/>
</dbReference>
<organism evidence="6 7">
    <name type="scientific">Ruminiclostridium cellobioparum subsp. termitidis CT1112</name>
    <dbReference type="NCBI Taxonomy" id="1195236"/>
    <lineage>
        <taxon>Bacteria</taxon>
        <taxon>Bacillati</taxon>
        <taxon>Bacillota</taxon>
        <taxon>Clostridia</taxon>
        <taxon>Eubacteriales</taxon>
        <taxon>Oscillospiraceae</taxon>
        <taxon>Ruminiclostridium</taxon>
    </lineage>
</organism>
<dbReference type="GO" id="GO:0009313">
    <property type="term" value="P:oligosaccharide catabolic process"/>
    <property type="evidence" value="ECO:0007669"/>
    <property type="project" value="TreeGrafter"/>
</dbReference>
<keyword evidence="4 6" id="KW-0326">Glycosidase</keyword>
<keyword evidence="2" id="KW-0479">Metal-binding</keyword>
<dbReference type="InterPro" id="IPR000602">
    <property type="entry name" value="Glyco_hydro_38_N"/>
</dbReference>
<dbReference type="AlphaFoldDB" id="S0FGY6"/>
<dbReference type="Gene3D" id="2.60.40.2210">
    <property type="match status" value="1"/>
</dbReference>